<accession>A0A1G7H7S0</accession>
<dbReference type="Gene3D" id="3.40.50.300">
    <property type="entry name" value="P-loop containing nucleotide triphosphate hydrolases"/>
    <property type="match status" value="1"/>
</dbReference>
<dbReference type="PANTHER" id="PTHR42794">
    <property type="entry name" value="HEMIN IMPORT ATP-BINDING PROTEIN HMUV"/>
    <property type="match status" value="1"/>
</dbReference>
<dbReference type="PANTHER" id="PTHR42794:SF2">
    <property type="entry name" value="ABC TRANSPORTER ATP-BINDING PROTEIN"/>
    <property type="match status" value="1"/>
</dbReference>
<dbReference type="Pfam" id="PF00005">
    <property type="entry name" value="ABC_tran"/>
    <property type="match status" value="1"/>
</dbReference>
<dbReference type="OrthoDB" id="9810077at2"/>
<reference evidence="4 5" key="1">
    <citation type="submission" date="2016-10" db="EMBL/GenBank/DDBJ databases">
        <authorList>
            <person name="de Groot N.N."/>
        </authorList>
    </citation>
    <scope>NUCLEOTIDE SEQUENCE [LARGE SCALE GENOMIC DNA]</scope>
    <source>
        <strain evidence="4 5">ATCC 700224</strain>
    </source>
</reference>
<sequence length="271" mass="28639">MTGLATEDVGVRVGGRSLVDGVSLEAPRGAVTGVIGPNGAGKSTLLRAIAGVLPHAGRVTLDGAPLPRPGSRTRARLVGYLPQCQDVHWPVTARRAVELGRLPHLGPWSSLSRADTAEVDAALTKTDSTRFADATVTTLSGGERARVLLARVLAAQTAVVLADEPVAALDPGHQLAVMEMLRDEARAERRAVVVVLHDLSLAARACEHLVLMDGGRVVMAGPADEVLGSPWLDRTYAVQFGQGHVRSVPVVTPVRRLEAGEHRPEEHRHAS</sequence>
<feature type="domain" description="ABC transporter" evidence="3">
    <location>
        <begin position="4"/>
        <end position="239"/>
    </location>
</feature>
<evidence type="ECO:0000256" key="2">
    <source>
        <dbReference type="ARBA" id="ARBA00022840"/>
    </source>
</evidence>
<proteinExistence type="predicted"/>
<dbReference type="SMART" id="SM00382">
    <property type="entry name" value="AAA"/>
    <property type="match status" value="1"/>
</dbReference>
<dbReference type="EMBL" id="FNAP01000018">
    <property type="protein sequence ID" value="SDE96411.1"/>
    <property type="molecule type" value="Genomic_DNA"/>
</dbReference>
<dbReference type="InterPro" id="IPR003593">
    <property type="entry name" value="AAA+_ATPase"/>
</dbReference>
<evidence type="ECO:0000313" key="4">
    <source>
        <dbReference type="EMBL" id="SDE96411.1"/>
    </source>
</evidence>
<dbReference type="PROSITE" id="PS00211">
    <property type="entry name" value="ABC_TRANSPORTER_1"/>
    <property type="match status" value="1"/>
</dbReference>
<dbReference type="RefSeq" id="WP_092787912.1">
    <property type="nucleotide sequence ID" value="NZ_FNAP01000018.1"/>
</dbReference>
<evidence type="ECO:0000259" key="3">
    <source>
        <dbReference type="PROSITE" id="PS50893"/>
    </source>
</evidence>
<dbReference type="InterPro" id="IPR017871">
    <property type="entry name" value="ABC_transporter-like_CS"/>
</dbReference>
<dbReference type="AlphaFoldDB" id="A0A1G7H7S0"/>
<dbReference type="Proteomes" id="UP000199412">
    <property type="component" value="Unassembled WGS sequence"/>
</dbReference>
<keyword evidence="2 4" id="KW-0067">ATP-binding</keyword>
<evidence type="ECO:0000313" key="5">
    <source>
        <dbReference type="Proteomes" id="UP000199412"/>
    </source>
</evidence>
<dbReference type="GO" id="GO:0016887">
    <property type="term" value="F:ATP hydrolysis activity"/>
    <property type="evidence" value="ECO:0007669"/>
    <property type="project" value="InterPro"/>
</dbReference>
<protein>
    <submittedName>
        <fullName evidence="4">Iron complex transport system ATP-binding protein</fullName>
    </submittedName>
</protein>
<keyword evidence="5" id="KW-1185">Reference proteome</keyword>
<dbReference type="InterPro" id="IPR027417">
    <property type="entry name" value="P-loop_NTPase"/>
</dbReference>
<dbReference type="STRING" id="69960.SAMN05421720_11842"/>
<gene>
    <name evidence="4" type="ORF">SAMN05421720_11842</name>
</gene>
<keyword evidence="1" id="KW-0547">Nucleotide-binding</keyword>
<name>A0A1G7H7S0_9PROT</name>
<dbReference type="SUPFAM" id="SSF52540">
    <property type="entry name" value="P-loop containing nucleoside triphosphate hydrolases"/>
    <property type="match status" value="1"/>
</dbReference>
<dbReference type="GO" id="GO:0005524">
    <property type="term" value="F:ATP binding"/>
    <property type="evidence" value="ECO:0007669"/>
    <property type="project" value="UniProtKB-KW"/>
</dbReference>
<dbReference type="InterPro" id="IPR003439">
    <property type="entry name" value="ABC_transporter-like_ATP-bd"/>
</dbReference>
<dbReference type="PROSITE" id="PS50893">
    <property type="entry name" value="ABC_TRANSPORTER_2"/>
    <property type="match status" value="1"/>
</dbReference>
<organism evidence="4 5">
    <name type="scientific">Rhodospira trueperi</name>
    <dbReference type="NCBI Taxonomy" id="69960"/>
    <lineage>
        <taxon>Bacteria</taxon>
        <taxon>Pseudomonadati</taxon>
        <taxon>Pseudomonadota</taxon>
        <taxon>Alphaproteobacteria</taxon>
        <taxon>Rhodospirillales</taxon>
        <taxon>Rhodospirillaceae</taxon>
        <taxon>Rhodospira</taxon>
    </lineage>
</organism>
<evidence type="ECO:0000256" key="1">
    <source>
        <dbReference type="ARBA" id="ARBA00022741"/>
    </source>
</evidence>
<dbReference type="CDD" id="cd03214">
    <property type="entry name" value="ABC_Iron-Siderophores_B12_Hemin"/>
    <property type="match status" value="1"/>
</dbReference>